<evidence type="ECO:0000256" key="3">
    <source>
        <dbReference type="ARBA" id="ARBA00022741"/>
    </source>
</evidence>
<evidence type="ECO:0000256" key="5">
    <source>
        <dbReference type="SAM" id="MobiDB-lite"/>
    </source>
</evidence>
<dbReference type="Pfam" id="PF00005">
    <property type="entry name" value="ABC_tran"/>
    <property type="match status" value="1"/>
</dbReference>
<evidence type="ECO:0000256" key="4">
    <source>
        <dbReference type="ARBA" id="ARBA00022840"/>
    </source>
</evidence>
<dbReference type="EMBL" id="JAGEOJ010000006">
    <property type="protein sequence ID" value="MBO2448688.1"/>
    <property type="molecule type" value="Genomic_DNA"/>
</dbReference>
<dbReference type="InterPro" id="IPR003439">
    <property type="entry name" value="ABC_transporter-like_ATP-bd"/>
</dbReference>
<dbReference type="GO" id="GO:0055085">
    <property type="term" value="P:transmembrane transport"/>
    <property type="evidence" value="ECO:0007669"/>
    <property type="project" value="UniProtKB-ARBA"/>
</dbReference>
<dbReference type="FunFam" id="3.40.50.300:FF:000016">
    <property type="entry name" value="Oligopeptide ABC transporter ATP-binding component"/>
    <property type="match status" value="1"/>
</dbReference>
<dbReference type="SUPFAM" id="SSF52540">
    <property type="entry name" value="P-loop containing nucleoside triphosphate hydrolases"/>
    <property type="match status" value="1"/>
</dbReference>
<proteinExistence type="inferred from homology"/>
<keyword evidence="3" id="KW-0547">Nucleotide-binding</keyword>
<dbReference type="InterPro" id="IPR017871">
    <property type="entry name" value="ABC_transporter-like_CS"/>
</dbReference>
<dbReference type="InterPro" id="IPR027417">
    <property type="entry name" value="P-loop_NTPase"/>
</dbReference>
<dbReference type="InterPro" id="IPR013563">
    <property type="entry name" value="Oligopep_ABC_C"/>
</dbReference>
<dbReference type="Gene3D" id="3.40.50.300">
    <property type="entry name" value="P-loop containing nucleotide triphosphate hydrolases"/>
    <property type="match status" value="1"/>
</dbReference>
<comment type="caution">
    <text evidence="7">The sequence shown here is derived from an EMBL/GenBank/DDBJ whole genome shotgun (WGS) entry which is preliminary data.</text>
</comment>
<feature type="domain" description="ABC transporter" evidence="6">
    <location>
        <begin position="2"/>
        <end position="243"/>
    </location>
</feature>
<sequence length="336" mass="35906">MLDVEELTVAYPRRPPSVDGVSLTVGRGETLGLVGESGSGKTTLGRAVLGLVPVSGGRIGFDGQEIGHLPAVRRGPGLIHRIQTVFQDPNSSLNPARTVGDSVAESLHGGGRLSRARRRETVGELLERVGLPAVAATRYPHEFSGGQRQRIAIARALAAEPELVVCDEPTSALDLSTQAQMLNLLSDLRREQELSYLFISHDLAVVRHIADRIAVLYQGRVMECGPADQVGLRPAHPYTQALHAAAPIADVAAQRTRRAARTAAMIPADAARRPGGRPDSCPFTSRCPRAADVCGSRRPREVVHDGVTLACHLFDPESGHPDSAVPSSIAHEEMKK</sequence>
<evidence type="ECO:0000313" key="8">
    <source>
        <dbReference type="Proteomes" id="UP000669179"/>
    </source>
</evidence>
<evidence type="ECO:0000313" key="7">
    <source>
        <dbReference type="EMBL" id="MBO2448688.1"/>
    </source>
</evidence>
<dbReference type="GO" id="GO:0016887">
    <property type="term" value="F:ATP hydrolysis activity"/>
    <property type="evidence" value="ECO:0007669"/>
    <property type="project" value="InterPro"/>
</dbReference>
<dbReference type="PROSITE" id="PS00211">
    <property type="entry name" value="ABC_TRANSPORTER_1"/>
    <property type="match status" value="1"/>
</dbReference>
<gene>
    <name evidence="7" type="ORF">J4573_16420</name>
</gene>
<dbReference type="GO" id="GO:0015833">
    <property type="term" value="P:peptide transport"/>
    <property type="evidence" value="ECO:0007669"/>
    <property type="project" value="InterPro"/>
</dbReference>
<dbReference type="NCBIfam" id="TIGR01727">
    <property type="entry name" value="oligo_HPY"/>
    <property type="match status" value="1"/>
</dbReference>
<name>A0A939T3W3_9ACTN</name>
<dbReference type="CDD" id="cd03257">
    <property type="entry name" value="ABC_NikE_OppD_transporters"/>
    <property type="match status" value="1"/>
</dbReference>
<dbReference type="SMART" id="SM00382">
    <property type="entry name" value="AAA"/>
    <property type="match status" value="1"/>
</dbReference>
<comment type="similarity">
    <text evidence="1">Belongs to the ABC transporter superfamily.</text>
</comment>
<evidence type="ECO:0000256" key="1">
    <source>
        <dbReference type="ARBA" id="ARBA00005417"/>
    </source>
</evidence>
<dbReference type="PANTHER" id="PTHR43776">
    <property type="entry name" value="TRANSPORT ATP-BINDING PROTEIN"/>
    <property type="match status" value="1"/>
</dbReference>
<dbReference type="InterPro" id="IPR050319">
    <property type="entry name" value="ABC_transp_ATP-bind"/>
</dbReference>
<organism evidence="7 8">
    <name type="scientific">Actinomadura barringtoniae</name>
    <dbReference type="NCBI Taxonomy" id="1427535"/>
    <lineage>
        <taxon>Bacteria</taxon>
        <taxon>Bacillati</taxon>
        <taxon>Actinomycetota</taxon>
        <taxon>Actinomycetes</taxon>
        <taxon>Streptosporangiales</taxon>
        <taxon>Thermomonosporaceae</taxon>
        <taxon>Actinomadura</taxon>
    </lineage>
</organism>
<dbReference type="Pfam" id="PF08352">
    <property type="entry name" value="oligo_HPY"/>
    <property type="match status" value="1"/>
</dbReference>
<reference evidence="7" key="1">
    <citation type="submission" date="2021-03" db="EMBL/GenBank/DDBJ databases">
        <authorList>
            <person name="Kanchanasin P."/>
            <person name="Saeng-In P."/>
            <person name="Phongsopitanun W."/>
            <person name="Yuki M."/>
            <person name="Kudo T."/>
            <person name="Ohkuma M."/>
            <person name="Tanasupawat S."/>
        </authorList>
    </citation>
    <scope>NUCLEOTIDE SEQUENCE</scope>
    <source>
        <strain evidence="7">GKU 128</strain>
    </source>
</reference>
<evidence type="ECO:0000256" key="2">
    <source>
        <dbReference type="ARBA" id="ARBA00022448"/>
    </source>
</evidence>
<accession>A0A939T3W3</accession>
<feature type="region of interest" description="Disordered" evidence="5">
    <location>
        <begin position="315"/>
        <end position="336"/>
    </location>
</feature>
<dbReference type="Proteomes" id="UP000669179">
    <property type="component" value="Unassembled WGS sequence"/>
</dbReference>
<keyword evidence="2" id="KW-0813">Transport</keyword>
<evidence type="ECO:0000259" key="6">
    <source>
        <dbReference type="PROSITE" id="PS50893"/>
    </source>
</evidence>
<protein>
    <submittedName>
        <fullName evidence="7">ABC transporter ATP-binding protein</fullName>
    </submittedName>
</protein>
<keyword evidence="8" id="KW-1185">Reference proteome</keyword>
<dbReference type="PROSITE" id="PS50893">
    <property type="entry name" value="ABC_TRANSPORTER_2"/>
    <property type="match status" value="1"/>
</dbReference>
<keyword evidence="4 7" id="KW-0067">ATP-binding</keyword>
<dbReference type="InterPro" id="IPR003593">
    <property type="entry name" value="AAA+_ATPase"/>
</dbReference>
<dbReference type="AlphaFoldDB" id="A0A939T3W3"/>
<dbReference type="PANTHER" id="PTHR43776:SF7">
    <property type="entry name" value="D,D-DIPEPTIDE TRANSPORT ATP-BINDING PROTEIN DDPF-RELATED"/>
    <property type="match status" value="1"/>
</dbReference>
<dbReference type="GO" id="GO:0005524">
    <property type="term" value="F:ATP binding"/>
    <property type="evidence" value="ECO:0007669"/>
    <property type="project" value="UniProtKB-KW"/>
</dbReference>